<evidence type="ECO:0000256" key="9">
    <source>
        <dbReference type="HAMAP-Rule" id="MF_01038"/>
    </source>
</evidence>
<evidence type="ECO:0000256" key="7">
    <source>
        <dbReference type="ARBA" id="ARBA00023211"/>
    </source>
</evidence>
<evidence type="ECO:0000256" key="2">
    <source>
        <dbReference type="ARBA" id="ARBA00002315"/>
    </source>
</evidence>
<feature type="binding site" evidence="9 12">
    <location>
        <position position="125"/>
    </location>
    <ligand>
        <name>substrate</name>
    </ligand>
</feature>
<dbReference type="GO" id="GO:0006096">
    <property type="term" value="P:glycolytic process"/>
    <property type="evidence" value="ECO:0007669"/>
    <property type="project" value="UniProtKB-UniRule"/>
</dbReference>
<dbReference type="CDD" id="cd16010">
    <property type="entry name" value="iPGM"/>
    <property type="match status" value="1"/>
</dbReference>
<evidence type="ECO:0000256" key="8">
    <source>
        <dbReference type="ARBA" id="ARBA00023235"/>
    </source>
</evidence>
<feature type="binding site" evidence="9 13">
    <location>
        <position position="400"/>
    </location>
    <ligand>
        <name>Mn(2+)</name>
        <dbReference type="ChEBI" id="CHEBI:29035"/>
        <label>1</label>
    </ligand>
</feature>
<evidence type="ECO:0000256" key="12">
    <source>
        <dbReference type="PIRSR" id="PIRSR001492-2"/>
    </source>
</evidence>
<organism evidence="16 17">
    <name type="scientific">Candidatus Paracaedimonas acanthamoebae</name>
    <dbReference type="NCBI Taxonomy" id="244581"/>
    <lineage>
        <taxon>Bacteria</taxon>
        <taxon>Pseudomonadati</taxon>
        <taxon>Pseudomonadota</taxon>
        <taxon>Alphaproteobacteria</taxon>
        <taxon>Holosporales</taxon>
        <taxon>Caedimonadaceae</taxon>
        <taxon>Candidatus Paracaedimonas</taxon>
    </lineage>
</organism>
<keyword evidence="6 9" id="KW-0324">Glycolysis</keyword>
<dbReference type="InterPro" id="IPR036646">
    <property type="entry name" value="PGAM_B_sf"/>
</dbReference>
<keyword evidence="8 9" id="KW-0413">Isomerase</keyword>
<comment type="subunit">
    <text evidence="9">Monomer.</text>
</comment>
<evidence type="ECO:0000256" key="10">
    <source>
        <dbReference type="NCBIfam" id="TIGR01307"/>
    </source>
</evidence>
<proteinExistence type="inferred from homology"/>
<dbReference type="FunFam" id="3.40.1450.10:FF:000002">
    <property type="entry name" value="2,3-bisphosphoglycerate-independent phosphoglycerate mutase"/>
    <property type="match status" value="1"/>
</dbReference>
<protein>
    <recommendedName>
        <fullName evidence="9 10">2,3-bisphosphoglycerate-independent phosphoglycerate mutase</fullName>
        <shortName evidence="9">BPG-independent PGAM</shortName>
        <shortName evidence="9">Phosphoglyceromutase</shortName>
        <shortName evidence="9">iPGM</shortName>
        <ecNumber evidence="9 10">5.4.2.12</ecNumber>
    </recommendedName>
</protein>
<evidence type="ECO:0000259" key="15">
    <source>
        <dbReference type="Pfam" id="PF06415"/>
    </source>
</evidence>
<dbReference type="Gene3D" id="3.40.1450.10">
    <property type="entry name" value="BPG-independent phosphoglycerate mutase, domain B"/>
    <property type="match status" value="1"/>
</dbReference>
<feature type="binding site" evidence="9 13">
    <location>
        <position position="460"/>
    </location>
    <ligand>
        <name>Mn(2+)</name>
        <dbReference type="ChEBI" id="CHEBI:29035"/>
        <label>1</label>
    </ligand>
</feature>
<dbReference type="GO" id="GO:0005829">
    <property type="term" value="C:cytosol"/>
    <property type="evidence" value="ECO:0007669"/>
    <property type="project" value="TreeGrafter"/>
</dbReference>
<dbReference type="UniPathway" id="UPA00109">
    <property type="reaction ID" value="UER00186"/>
</dbReference>
<keyword evidence="5 9" id="KW-0479">Metal-binding</keyword>
<evidence type="ECO:0000256" key="5">
    <source>
        <dbReference type="ARBA" id="ARBA00022723"/>
    </source>
</evidence>
<dbReference type="EC" id="5.4.2.12" evidence="9 10"/>
<sequence length="512" mass="56621">MKDNHSPVILCILDGWGHREELNHNAIAQAKTPNFDRFLKNYPHSLLEASALDVGLPEGQMGNSEVGHMNIGGGRIIMQDLPRIDAALKNNEIIPLPEFQNFTKKVKEGTGVIHLLGLLSPGGVHSHQNHIIALAKNFSNEGLTVYLHLFLDGRDTPPTSGKEYLKHLMSEISLLPSIKIATIGGRYFGMDRDKRWDRVEKAYRVMTKAQGPIFSDPLAYIQENYTSKITDEFIPPALLQGYKGMQNGDGLFIANFRADRVRQTLSALALPDFQDFQREEIIQFSSILGLVEYSELLTHYSPALFPAIEIHHSLGEVIANAGLKQLRIAETEKYAHVTFFFNGGQESPFPREDRILIPSPKVATYDLQPEMSAKQVTQELISALHKTPYDLVVVNYANTDMVGHSGDLNASIQAVECVDECLGEIEKALLPLNGTLLITADHGNAEQVYDETSKEAHTAHTMNPVPFVCINNTLSKASLSDGKLSDIAPTILEILGLPKPSEMTGKSLLKNL</sequence>
<dbReference type="InterPro" id="IPR005995">
    <property type="entry name" value="Pgm_bpd_ind"/>
</dbReference>
<comment type="function">
    <text evidence="2 9">Catalyzes the interconversion of 2-phosphoglycerate and 3-phosphoglycerate.</text>
</comment>
<evidence type="ECO:0000259" key="14">
    <source>
        <dbReference type="Pfam" id="PF01676"/>
    </source>
</evidence>
<gene>
    <name evidence="9" type="primary">gpmI</name>
    <name evidence="16" type="ORF">J0H12_02765</name>
</gene>
<accession>A0A8J7PIL2</accession>
<evidence type="ECO:0000256" key="11">
    <source>
        <dbReference type="PIRSR" id="PIRSR001492-1"/>
    </source>
</evidence>
<feature type="binding site" evidence="9 12">
    <location>
        <position position="333"/>
    </location>
    <ligand>
        <name>substrate</name>
    </ligand>
</feature>
<evidence type="ECO:0000256" key="4">
    <source>
        <dbReference type="ARBA" id="ARBA00008819"/>
    </source>
</evidence>
<dbReference type="PIRSF" id="PIRSF001492">
    <property type="entry name" value="IPGAM"/>
    <property type="match status" value="1"/>
</dbReference>
<feature type="binding site" evidence="9 13">
    <location>
        <position position="64"/>
    </location>
    <ligand>
        <name>Mn(2+)</name>
        <dbReference type="ChEBI" id="CHEBI:29035"/>
        <label>2</label>
    </ligand>
</feature>
<feature type="binding site" evidence="9 12">
    <location>
        <begin position="154"/>
        <end position="155"/>
    </location>
    <ligand>
        <name>substrate</name>
    </ligand>
</feature>
<feature type="domain" description="Metalloenzyme" evidence="14">
    <location>
        <begin position="7"/>
        <end position="498"/>
    </location>
</feature>
<comment type="pathway">
    <text evidence="3 9">Carbohydrate degradation; glycolysis; pyruvate from D-glyceraldehyde 3-phosphate: step 3/5.</text>
</comment>
<dbReference type="NCBIfam" id="TIGR01307">
    <property type="entry name" value="pgm_bpd_ind"/>
    <property type="match status" value="1"/>
</dbReference>
<comment type="caution">
    <text evidence="16">The sequence shown here is derived from an EMBL/GenBank/DDBJ whole genome shotgun (WGS) entry which is preliminary data.</text>
</comment>
<feature type="active site" description="Phosphoserine intermediate" evidence="9 11">
    <location>
        <position position="64"/>
    </location>
</feature>
<feature type="domain" description="BPG-independent PGAM N-terminal" evidence="15">
    <location>
        <begin position="84"/>
        <end position="294"/>
    </location>
</feature>
<evidence type="ECO:0000313" key="17">
    <source>
        <dbReference type="Proteomes" id="UP000664414"/>
    </source>
</evidence>
<dbReference type="PANTHER" id="PTHR31637:SF0">
    <property type="entry name" value="2,3-BISPHOSPHOGLYCERATE-INDEPENDENT PHOSPHOGLYCERATE MUTASE"/>
    <property type="match status" value="1"/>
</dbReference>
<feature type="binding site" evidence="9 12">
    <location>
        <position position="186"/>
    </location>
    <ligand>
        <name>substrate</name>
    </ligand>
</feature>
<feature type="binding site" evidence="9 12">
    <location>
        <position position="192"/>
    </location>
    <ligand>
        <name>substrate</name>
    </ligand>
</feature>
<dbReference type="Pfam" id="PF01676">
    <property type="entry name" value="Metalloenzyme"/>
    <property type="match status" value="1"/>
</dbReference>
<dbReference type="AlphaFoldDB" id="A0A8J7PIL2"/>
<dbReference type="PANTHER" id="PTHR31637">
    <property type="entry name" value="2,3-BISPHOSPHOGLYCERATE-INDEPENDENT PHOSPHOGLYCERATE MUTASE"/>
    <property type="match status" value="1"/>
</dbReference>
<dbReference type="Pfam" id="PF06415">
    <property type="entry name" value="iPGM_N"/>
    <property type="match status" value="1"/>
</dbReference>
<keyword evidence="7 9" id="KW-0464">Manganese</keyword>
<feature type="binding site" evidence="9 13">
    <location>
        <position position="442"/>
    </location>
    <ligand>
        <name>Mn(2+)</name>
        <dbReference type="ChEBI" id="CHEBI:29035"/>
        <label>2</label>
    </ligand>
</feature>
<dbReference type="Gene3D" id="3.40.720.10">
    <property type="entry name" value="Alkaline Phosphatase, subunit A"/>
    <property type="match status" value="1"/>
</dbReference>
<feature type="binding site" evidence="9 13">
    <location>
        <position position="404"/>
    </location>
    <ligand>
        <name>Mn(2+)</name>
        <dbReference type="ChEBI" id="CHEBI:29035"/>
        <label>1</label>
    </ligand>
</feature>
<dbReference type="HAMAP" id="MF_01038">
    <property type="entry name" value="GpmI"/>
    <property type="match status" value="1"/>
</dbReference>
<dbReference type="SUPFAM" id="SSF53649">
    <property type="entry name" value="Alkaline phosphatase-like"/>
    <property type="match status" value="1"/>
</dbReference>
<comment type="catalytic activity">
    <reaction evidence="1 9">
        <text>(2R)-2-phosphoglycerate = (2R)-3-phosphoglycerate</text>
        <dbReference type="Rhea" id="RHEA:15901"/>
        <dbReference type="ChEBI" id="CHEBI:58272"/>
        <dbReference type="ChEBI" id="CHEBI:58289"/>
        <dbReference type="EC" id="5.4.2.12"/>
    </reaction>
</comment>
<evidence type="ECO:0000256" key="3">
    <source>
        <dbReference type="ARBA" id="ARBA00004798"/>
    </source>
</evidence>
<evidence type="ECO:0000256" key="6">
    <source>
        <dbReference type="ARBA" id="ARBA00023152"/>
    </source>
</evidence>
<reference evidence="16" key="1">
    <citation type="submission" date="2021-02" db="EMBL/GenBank/DDBJ databases">
        <title>Thiocyanate and organic carbon inputs drive convergent selection for specific autotrophic Afipia and Thiobacillus strains within complex microbiomes.</title>
        <authorList>
            <person name="Huddy R.J."/>
            <person name="Sachdeva R."/>
            <person name="Kadzinga F."/>
            <person name="Kantor R.S."/>
            <person name="Harrison S.T.L."/>
            <person name="Banfield J.F."/>
        </authorList>
    </citation>
    <scope>NUCLEOTIDE SEQUENCE</scope>
    <source>
        <strain evidence="16">SCN18_10_11_15_R4_P_38_20</strain>
    </source>
</reference>
<name>A0A8J7PIL2_9PROT</name>
<feature type="binding site" evidence="9 13">
    <location>
        <position position="14"/>
    </location>
    <ligand>
        <name>Mn(2+)</name>
        <dbReference type="ChEBI" id="CHEBI:29035"/>
        <label>2</label>
    </ligand>
</feature>
<comment type="cofactor">
    <cofactor evidence="9">
        <name>Mn(2+)</name>
        <dbReference type="ChEBI" id="CHEBI:29035"/>
    </cofactor>
    <text evidence="9">Binds 2 manganese ions per subunit.</text>
</comment>
<dbReference type="SUPFAM" id="SSF64158">
    <property type="entry name" value="2,3-Bisphosphoglycerate-independent phosphoglycerate mutase, substrate-binding domain"/>
    <property type="match status" value="1"/>
</dbReference>
<dbReference type="EMBL" id="JAFKGL010000013">
    <property type="protein sequence ID" value="MBN9412835.1"/>
    <property type="molecule type" value="Genomic_DNA"/>
</dbReference>
<dbReference type="GO" id="GO:0030145">
    <property type="term" value="F:manganese ion binding"/>
    <property type="evidence" value="ECO:0007669"/>
    <property type="project" value="UniProtKB-UniRule"/>
</dbReference>
<dbReference type="Proteomes" id="UP000664414">
    <property type="component" value="Unassembled WGS sequence"/>
</dbReference>
<dbReference type="InterPro" id="IPR017850">
    <property type="entry name" value="Alkaline_phosphatase_core_sf"/>
</dbReference>
<dbReference type="GO" id="GO:0006007">
    <property type="term" value="P:glucose catabolic process"/>
    <property type="evidence" value="ECO:0007669"/>
    <property type="project" value="InterPro"/>
</dbReference>
<feature type="binding site" evidence="9 12">
    <location>
        <begin position="257"/>
        <end position="260"/>
    </location>
    <ligand>
        <name>substrate</name>
    </ligand>
</feature>
<dbReference type="GO" id="GO:0004619">
    <property type="term" value="F:phosphoglycerate mutase activity"/>
    <property type="evidence" value="ECO:0007669"/>
    <property type="project" value="UniProtKB-UniRule"/>
</dbReference>
<dbReference type="InterPro" id="IPR006124">
    <property type="entry name" value="Metalloenzyme"/>
</dbReference>
<feature type="binding site" evidence="9 13">
    <location>
        <position position="441"/>
    </location>
    <ligand>
        <name>Mn(2+)</name>
        <dbReference type="ChEBI" id="CHEBI:29035"/>
        <label>2</label>
    </ligand>
</feature>
<evidence type="ECO:0000256" key="1">
    <source>
        <dbReference type="ARBA" id="ARBA00000370"/>
    </source>
</evidence>
<dbReference type="InterPro" id="IPR011258">
    <property type="entry name" value="BPG-indep_PGM_N"/>
</dbReference>
<comment type="similarity">
    <text evidence="4 9">Belongs to the BPG-independent phosphoglycerate mutase family.</text>
</comment>
<evidence type="ECO:0000256" key="13">
    <source>
        <dbReference type="PIRSR" id="PIRSR001492-3"/>
    </source>
</evidence>
<evidence type="ECO:0000313" key="16">
    <source>
        <dbReference type="EMBL" id="MBN9412835.1"/>
    </source>
</evidence>